<proteinExistence type="predicted"/>
<dbReference type="Proteomes" id="UP000053127">
    <property type="component" value="Unassembled WGS sequence"/>
</dbReference>
<protein>
    <submittedName>
        <fullName evidence="1">Uncharacterized protein</fullName>
    </submittedName>
</protein>
<accession>A0A117Q0S1</accession>
<keyword evidence="2" id="KW-1185">Reference proteome</keyword>
<evidence type="ECO:0000313" key="2">
    <source>
        <dbReference type="Proteomes" id="UP000053127"/>
    </source>
</evidence>
<comment type="caution">
    <text evidence="1">The sequence shown here is derived from an EMBL/GenBank/DDBJ whole genome shotgun (WGS) entry which is preliminary data.</text>
</comment>
<evidence type="ECO:0000313" key="1">
    <source>
        <dbReference type="EMBL" id="KUN01484.1"/>
    </source>
</evidence>
<dbReference type="EMBL" id="LMWN01000043">
    <property type="protein sequence ID" value="KUN01484.1"/>
    <property type="molecule type" value="Genomic_DNA"/>
</dbReference>
<dbReference type="AlphaFoldDB" id="A0A117Q0S1"/>
<name>A0A117Q0S1_9ACTN</name>
<gene>
    <name evidence="1" type="ORF">AQI95_31705</name>
</gene>
<organism evidence="1 2">
    <name type="scientific">Streptomyces yokosukanensis</name>
    <dbReference type="NCBI Taxonomy" id="67386"/>
    <lineage>
        <taxon>Bacteria</taxon>
        <taxon>Bacillati</taxon>
        <taxon>Actinomycetota</taxon>
        <taxon>Actinomycetes</taxon>
        <taxon>Kitasatosporales</taxon>
        <taxon>Streptomycetaceae</taxon>
        <taxon>Streptomyces</taxon>
    </lineage>
</organism>
<dbReference type="OrthoDB" id="3492053at2"/>
<reference evidence="1 2" key="1">
    <citation type="submission" date="2015-10" db="EMBL/GenBank/DDBJ databases">
        <title>Draft genome sequence of Streptomyces yokosukanensis DSM 40224, type strain for the species Streptomyces yokosukanensis.</title>
        <authorList>
            <person name="Ruckert C."/>
            <person name="Winkler A."/>
            <person name="Kalinowski J."/>
            <person name="Kampfer P."/>
            <person name="Glaeser S."/>
        </authorList>
    </citation>
    <scope>NUCLEOTIDE SEQUENCE [LARGE SCALE GENOMIC DNA]</scope>
    <source>
        <strain evidence="1 2">DSM 40224</strain>
    </source>
</reference>
<sequence length="701" mass="77711">MGEFSGIDAKALNGMIGSVRKDKERLRRGAAWIKSSFEQHGIDAQPLTELLGICGWLDDQVPLLVRRHHLALAATDDGSKRYVHAPKGTVMVSIDEAEVGRQAAAERNGKALAERFKKDFSGSRSAQLFAALEANADDGDFVKAFYNALGPDNLAWLSNEMADDPYDDYYGKHPKALTHDRDLIAKTLGTFTQVAFDGRSPQEKQADWNKWFDKFAMDPQRGFRPDRLMPLLAGGTYDKDFLVALGDRVFSKDHQISENEWMNGSGKGPWETDHYAQLFDAIARNPEASGAWMSHDYETVQTMLYHPTAAWNTARSAALVKVLHSATIDLRSTNEALAENLTAHLAFDNYKHMNGDEKDIHPIEGVDYFYSQLITSYWKDMEYGMTSPVADKFWMGDATTGGFTEKASQWNEKTFLDSQDPSRFGLEAGAPMWQALMNESARDPRAAGELSALFDAYRNRVDAQVVHTARSDDTAIEYLSMRRGLMMKAYGTAFTYAKGSIEGDAEAWSESVNEFRKTLIDTAADGVQAGATGGTTAIADMGKEQLTELGDSAKSLLTDWLAGQWSVKPEEAPGGLAEKYKELSDAELDTSWRDTYQKLAAQQLDPDPSSGSGGGWDPTITLPVTVGPVHKSRVTYTGDPRNYIKCPADNFLTPAGHVMDPDRMRPRQLSAFSRWLEDYAVVAKIQHDGFKTAQQFQSLPD</sequence>
<dbReference type="RefSeq" id="WP_067131678.1">
    <property type="nucleotide sequence ID" value="NZ_KQ948219.1"/>
</dbReference>